<feature type="signal peptide" evidence="1">
    <location>
        <begin position="1"/>
        <end position="17"/>
    </location>
</feature>
<accession>B7GBT5</accession>
<dbReference type="InParanoid" id="B7GBT5"/>
<dbReference type="Proteomes" id="UP000000759">
    <property type="component" value="Chromosome 24"/>
</dbReference>
<feature type="chain" id="PRO_5002856054" evidence="1">
    <location>
        <begin position="18"/>
        <end position="219"/>
    </location>
</feature>
<evidence type="ECO:0000256" key="1">
    <source>
        <dbReference type="SAM" id="SignalP"/>
    </source>
</evidence>
<evidence type="ECO:0000313" key="2">
    <source>
        <dbReference type="EMBL" id="EEC43902.1"/>
    </source>
</evidence>
<dbReference type="HOGENOM" id="CLU_1237128_0_0_1"/>
<gene>
    <name evidence="2" type="ORF">PHATRDRAFT_40539</name>
</gene>
<sequence length="219" mass="23667">MQKNILCLVFLVVLTSAERYSFFMNEDVSYVQNEQGQRFMQLDTGNRPDLNATTDTCVLLGTRMQCSVSTRVTAVDDTFTDLDLTVNCGFDDQIAFDFRRAQSCTCSASAISSDPDKPPKRCPCEVCPDGYGQSPVSIDCGAEEDPFVIGSCTNLDCNFGCNGTCNFSCENPLPECAGLCEAAGAPTFAPTGMGLDNGASSAITLSRRYRLVMLGVYMC</sequence>
<keyword evidence="1" id="KW-0732">Signal</keyword>
<reference evidence="2 3" key="1">
    <citation type="journal article" date="2008" name="Nature">
        <title>The Phaeodactylum genome reveals the evolutionary history of diatom genomes.</title>
        <authorList>
            <person name="Bowler C."/>
            <person name="Allen A.E."/>
            <person name="Badger J.H."/>
            <person name="Grimwood J."/>
            <person name="Jabbari K."/>
            <person name="Kuo A."/>
            <person name="Maheswari U."/>
            <person name="Martens C."/>
            <person name="Maumus F."/>
            <person name="Otillar R.P."/>
            <person name="Rayko E."/>
            <person name="Salamov A."/>
            <person name="Vandepoele K."/>
            <person name="Beszteri B."/>
            <person name="Gruber A."/>
            <person name="Heijde M."/>
            <person name="Katinka M."/>
            <person name="Mock T."/>
            <person name="Valentin K."/>
            <person name="Verret F."/>
            <person name="Berges J.A."/>
            <person name="Brownlee C."/>
            <person name="Cadoret J.P."/>
            <person name="Chiovitti A."/>
            <person name="Choi C.J."/>
            <person name="Coesel S."/>
            <person name="De Martino A."/>
            <person name="Detter J.C."/>
            <person name="Durkin C."/>
            <person name="Falciatore A."/>
            <person name="Fournet J."/>
            <person name="Haruta M."/>
            <person name="Huysman M.J."/>
            <person name="Jenkins B.D."/>
            <person name="Jiroutova K."/>
            <person name="Jorgensen R.E."/>
            <person name="Joubert Y."/>
            <person name="Kaplan A."/>
            <person name="Kroger N."/>
            <person name="Kroth P.G."/>
            <person name="La Roche J."/>
            <person name="Lindquist E."/>
            <person name="Lommer M."/>
            <person name="Martin-Jezequel V."/>
            <person name="Lopez P.J."/>
            <person name="Lucas S."/>
            <person name="Mangogna M."/>
            <person name="McGinnis K."/>
            <person name="Medlin L.K."/>
            <person name="Montsant A."/>
            <person name="Oudot-Le Secq M.P."/>
            <person name="Napoli C."/>
            <person name="Obornik M."/>
            <person name="Parker M.S."/>
            <person name="Petit J.L."/>
            <person name="Porcel B.M."/>
            <person name="Poulsen N."/>
            <person name="Robison M."/>
            <person name="Rychlewski L."/>
            <person name="Rynearson T.A."/>
            <person name="Schmutz J."/>
            <person name="Shapiro H."/>
            <person name="Siaut M."/>
            <person name="Stanley M."/>
            <person name="Sussman M.R."/>
            <person name="Taylor A.R."/>
            <person name="Vardi A."/>
            <person name="von Dassow P."/>
            <person name="Vyverman W."/>
            <person name="Willis A."/>
            <person name="Wyrwicz L.S."/>
            <person name="Rokhsar D.S."/>
            <person name="Weissenbach J."/>
            <person name="Armbrust E.V."/>
            <person name="Green B.R."/>
            <person name="Van de Peer Y."/>
            <person name="Grigoriev I.V."/>
        </authorList>
    </citation>
    <scope>NUCLEOTIDE SEQUENCE [LARGE SCALE GENOMIC DNA]</scope>
    <source>
        <strain evidence="2 3">CCAP 1055/1</strain>
    </source>
</reference>
<dbReference type="GeneID" id="7198443"/>
<reference evidence="3" key="2">
    <citation type="submission" date="2008-08" db="EMBL/GenBank/DDBJ databases">
        <authorList>
            <consortium name="Diatom Consortium"/>
            <person name="Grigoriev I."/>
            <person name="Grimwood J."/>
            <person name="Kuo A."/>
            <person name="Otillar R.P."/>
            <person name="Salamov A."/>
            <person name="Detter J.C."/>
            <person name="Lindquist E."/>
            <person name="Shapiro H."/>
            <person name="Lucas S."/>
            <person name="Glavina del Rio T."/>
            <person name="Pitluck S."/>
            <person name="Rokhsar D."/>
            <person name="Bowler C."/>
        </authorList>
    </citation>
    <scope>GENOME REANNOTATION</scope>
    <source>
        <strain evidence="3">CCAP 1055/1</strain>
    </source>
</reference>
<dbReference type="AlphaFoldDB" id="B7GBT5"/>
<dbReference type="PaxDb" id="2850-Phatr40539"/>
<name>B7GBT5_PHATC</name>
<proteinExistence type="predicted"/>
<dbReference type="KEGG" id="pti:PHATRDRAFT_40539"/>
<dbReference type="RefSeq" id="XP_002184503.1">
    <property type="nucleotide sequence ID" value="XM_002184467.1"/>
</dbReference>
<protein>
    <submittedName>
        <fullName evidence="2">Uncharacterized protein</fullName>
    </submittedName>
</protein>
<keyword evidence="3" id="KW-1185">Reference proteome</keyword>
<dbReference type="EMBL" id="CM000626">
    <property type="protein sequence ID" value="EEC43902.1"/>
    <property type="molecule type" value="Genomic_DNA"/>
</dbReference>
<evidence type="ECO:0000313" key="3">
    <source>
        <dbReference type="Proteomes" id="UP000000759"/>
    </source>
</evidence>
<dbReference type="OrthoDB" id="10567400at2759"/>
<organism evidence="2 3">
    <name type="scientific">Phaeodactylum tricornutum (strain CCAP 1055/1)</name>
    <dbReference type="NCBI Taxonomy" id="556484"/>
    <lineage>
        <taxon>Eukaryota</taxon>
        <taxon>Sar</taxon>
        <taxon>Stramenopiles</taxon>
        <taxon>Ochrophyta</taxon>
        <taxon>Bacillariophyta</taxon>
        <taxon>Bacillariophyceae</taxon>
        <taxon>Bacillariophycidae</taxon>
        <taxon>Naviculales</taxon>
        <taxon>Phaeodactylaceae</taxon>
        <taxon>Phaeodactylum</taxon>
    </lineage>
</organism>